<accession>A0A1G2KSF8</accession>
<organism evidence="1 2">
    <name type="scientific">Candidatus Sungbacteria bacterium RIFCSPHIGHO2_02_FULL_49_20</name>
    <dbReference type="NCBI Taxonomy" id="1802272"/>
    <lineage>
        <taxon>Bacteria</taxon>
        <taxon>Candidatus Sungiibacteriota</taxon>
    </lineage>
</organism>
<reference evidence="1 2" key="1">
    <citation type="journal article" date="2016" name="Nat. Commun.">
        <title>Thousands of microbial genomes shed light on interconnected biogeochemical processes in an aquifer system.</title>
        <authorList>
            <person name="Anantharaman K."/>
            <person name="Brown C.T."/>
            <person name="Hug L.A."/>
            <person name="Sharon I."/>
            <person name="Castelle C.J."/>
            <person name="Probst A.J."/>
            <person name="Thomas B.C."/>
            <person name="Singh A."/>
            <person name="Wilkins M.J."/>
            <person name="Karaoz U."/>
            <person name="Brodie E.L."/>
            <person name="Williams K.H."/>
            <person name="Hubbard S.S."/>
            <person name="Banfield J.F."/>
        </authorList>
    </citation>
    <scope>NUCLEOTIDE SEQUENCE [LARGE SCALE GENOMIC DNA]</scope>
</reference>
<dbReference type="EMBL" id="MHQK01000006">
    <property type="protein sequence ID" value="OHA02214.1"/>
    <property type="molecule type" value="Genomic_DNA"/>
</dbReference>
<proteinExistence type="predicted"/>
<name>A0A1G2KSF8_9BACT</name>
<evidence type="ECO:0000313" key="1">
    <source>
        <dbReference type="EMBL" id="OHA02214.1"/>
    </source>
</evidence>
<dbReference type="AlphaFoldDB" id="A0A1G2KSF8"/>
<evidence type="ECO:0008006" key="3">
    <source>
        <dbReference type="Google" id="ProtNLM"/>
    </source>
</evidence>
<sequence>MFSQKTIIILLGFIIILAVGTHAVLRYLNNSENLPDPKTSEPAGGVRVIDEVNIDNKDIALVRYGEGGFEPLVLSISVDRGLGCAVKLINQSKVPLKFGLSPHKASGDPGIDYPPIQQGETFLFDPRFKGFTELSFHDHERPELEFLVKFEPSCR</sequence>
<dbReference type="Proteomes" id="UP000178710">
    <property type="component" value="Unassembled WGS sequence"/>
</dbReference>
<gene>
    <name evidence="1" type="ORF">A3C12_00395</name>
</gene>
<evidence type="ECO:0000313" key="2">
    <source>
        <dbReference type="Proteomes" id="UP000178710"/>
    </source>
</evidence>
<protein>
    <recommendedName>
        <fullName evidence="3">EfeO-type cupredoxin-like domain-containing protein</fullName>
    </recommendedName>
</protein>
<comment type="caution">
    <text evidence="1">The sequence shown here is derived from an EMBL/GenBank/DDBJ whole genome shotgun (WGS) entry which is preliminary data.</text>
</comment>